<gene>
    <name evidence="2" type="ORF">SAMN04488051_10597</name>
</gene>
<dbReference type="Proteomes" id="UP000198773">
    <property type="component" value="Unassembled WGS sequence"/>
</dbReference>
<evidence type="ECO:0000313" key="2">
    <source>
        <dbReference type="EMBL" id="SEA68364.1"/>
    </source>
</evidence>
<name>A0A1H4D6L5_ALKAM</name>
<evidence type="ECO:0000313" key="3">
    <source>
        <dbReference type="Proteomes" id="UP000198773"/>
    </source>
</evidence>
<dbReference type="RefSeq" id="WP_091342831.1">
    <property type="nucleotide sequence ID" value="NZ_FNRM01000005.1"/>
</dbReference>
<keyword evidence="1" id="KW-0812">Transmembrane</keyword>
<protein>
    <submittedName>
        <fullName evidence="2">Uncharacterized protein</fullName>
    </submittedName>
</protein>
<reference evidence="2 3" key="1">
    <citation type="submission" date="2016-10" db="EMBL/GenBank/DDBJ databases">
        <authorList>
            <person name="de Groot N.N."/>
        </authorList>
    </citation>
    <scope>NUCLEOTIDE SEQUENCE [LARGE SCALE GENOMIC DNA]</scope>
    <source>
        <strain evidence="2 3">CGMCC 1.3430</strain>
    </source>
</reference>
<keyword evidence="3" id="KW-1185">Reference proteome</keyword>
<dbReference type="AlphaFoldDB" id="A0A1H4D6L5"/>
<keyword evidence="1" id="KW-0472">Membrane</keyword>
<accession>A0A1H4D6L5</accession>
<organism evidence="2 3">
    <name type="scientific">Alkalimonas amylolytica</name>
    <dbReference type="NCBI Taxonomy" id="152573"/>
    <lineage>
        <taxon>Bacteria</taxon>
        <taxon>Pseudomonadati</taxon>
        <taxon>Pseudomonadota</taxon>
        <taxon>Gammaproteobacteria</taxon>
        <taxon>Alkalimonas</taxon>
    </lineage>
</organism>
<feature type="transmembrane region" description="Helical" evidence="1">
    <location>
        <begin position="38"/>
        <end position="56"/>
    </location>
</feature>
<proteinExistence type="predicted"/>
<sequence length="70" mass="7965">MSNSLKQQTLAAILFLMFGGLMLGYELGSWIANDSWRFNGLLIIAACVIYYGLHLLRPVLKQLDHFLNNH</sequence>
<evidence type="ECO:0000256" key="1">
    <source>
        <dbReference type="SAM" id="Phobius"/>
    </source>
</evidence>
<dbReference type="STRING" id="152573.SAMN04488051_10597"/>
<feature type="transmembrane region" description="Helical" evidence="1">
    <location>
        <begin position="12"/>
        <end position="32"/>
    </location>
</feature>
<dbReference type="EMBL" id="FNRM01000005">
    <property type="protein sequence ID" value="SEA68364.1"/>
    <property type="molecule type" value="Genomic_DNA"/>
</dbReference>
<keyword evidence="1" id="KW-1133">Transmembrane helix</keyword>